<accession>E9EBG4</accession>
<dbReference type="SUPFAM" id="SSF57701">
    <property type="entry name" value="Zn2/Cys6 DNA-binding domain"/>
    <property type="match status" value="1"/>
</dbReference>
<dbReference type="InterPro" id="IPR053187">
    <property type="entry name" value="Notoamide_regulator"/>
</dbReference>
<evidence type="ECO:0000256" key="2">
    <source>
        <dbReference type="SAM" id="MobiDB-lite"/>
    </source>
</evidence>
<evidence type="ECO:0000259" key="3">
    <source>
        <dbReference type="PROSITE" id="PS50048"/>
    </source>
</evidence>
<dbReference type="PROSITE" id="PS00463">
    <property type="entry name" value="ZN2_CY6_FUNGAL_1"/>
    <property type="match status" value="1"/>
</dbReference>
<evidence type="ECO:0000313" key="5">
    <source>
        <dbReference type="Proteomes" id="UP000002499"/>
    </source>
</evidence>
<dbReference type="Gene3D" id="4.10.240.10">
    <property type="entry name" value="Zn(2)-C6 fungal-type DNA-binding domain"/>
    <property type="match status" value="1"/>
</dbReference>
<sequence>MSESTPNPSKLCPILPAPSTGNRSIASSSLGIKQSSPVTAACTACRKRKTKCSGGRPACTACIRRHVECIYDRVLVRHKPKYSNASIFDAIRSRSEADVGAIVKKIQRGENADDIAHPVERGDLLLQSLLVPETGYRYEFPLSSNLPPCLLLQYNVYLNSLIYKWAPPLPLRDAAASGAPSSHQLPGDAFSEIGAPYLMPDYFLEDMSKMHDELCSSLLVNALLSLSCKYYRGLDDRTEFWNPQALGYRFLAEAKRLWEYEKGLDKLTTIQAALVFHIIYSETGADKIGYAYTIQACATAHKIDLFNPTSVMENTRLRDARNYTAWALYSWQSIRFTKSRQISAQQRTMSPGEAEMGDTLIRLEYAENEVDHWDGKGEDFTGVVKLTMTFTKIKTGLVSRHGKVAWFVQCTSREECRAAWRDCRQMLGHPVVCIPTPWRVSVVDENKALIESLDVD</sequence>
<dbReference type="PANTHER" id="PTHR47256">
    <property type="entry name" value="ZN(II)2CYS6 TRANSCRIPTION FACTOR (EUROFUNG)-RELATED"/>
    <property type="match status" value="1"/>
</dbReference>
<dbReference type="InterPro" id="IPR036864">
    <property type="entry name" value="Zn2-C6_fun-type_DNA-bd_sf"/>
</dbReference>
<dbReference type="GeneID" id="19251523"/>
<feature type="region of interest" description="Disordered" evidence="2">
    <location>
        <begin position="1"/>
        <end position="29"/>
    </location>
</feature>
<dbReference type="GO" id="GO:0000981">
    <property type="term" value="F:DNA-binding transcription factor activity, RNA polymerase II-specific"/>
    <property type="evidence" value="ECO:0007669"/>
    <property type="project" value="InterPro"/>
</dbReference>
<dbReference type="GO" id="GO:0008270">
    <property type="term" value="F:zinc ion binding"/>
    <property type="evidence" value="ECO:0007669"/>
    <property type="project" value="InterPro"/>
</dbReference>
<keyword evidence="5" id="KW-1185">Reference proteome</keyword>
<organism evidence="5">
    <name type="scientific">Metarhizium acridum (strain CQMa 102)</name>
    <dbReference type="NCBI Taxonomy" id="655827"/>
    <lineage>
        <taxon>Eukaryota</taxon>
        <taxon>Fungi</taxon>
        <taxon>Dikarya</taxon>
        <taxon>Ascomycota</taxon>
        <taxon>Pezizomycotina</taxon>
        <taxon>Sordariomycetes</taxon>
        <taxon>Hypocreomycetidae</taxon>
        <taxon>Hypocreales</taxon>
        <taxon>Clavicipitaceae</taxon>
        <taxon>Metarhizium</taxon>
    </lineage>
</organism>
<reference evidence="4 5" key="1">
    <citation type="journal article" date="2011" name="PLoS Genet.">
        <title>Genome sequencing and comparative transcriptomics of the model entomopathogenic fungi Metarhizium anisopliae and M. acridum.</title>
        <authorList>
            <person name="Gao Q."/>
            <person name="Jin K."/>
            <person name="Ying S.H."/>
            <person name="Zhang Y."/>
            <person name="Xiao G."/>
            <person name="Shang Y."/>
            <person name="Duan Z."/>
            <person name="Hu X."/>
            <person name="Xie X.Q."/>
            <person name="Zhou G."/>
            <person name="Peng G."/>
            <person name="Luo Z."/>
            <person name="Huang W."/>
            <person name="Wang B."/>
            <person name="Fang W."/>
            <person name="Wang S."/>
            <person name="Zhong Y."/>
            <person name="Ma L.J."/>
            <person name="St Leger R.J."/>
            <person name="Zhao G.P."/>
            <person name="Pei Y."/>
            <person name="Feng M.G."/>
            <person name="Xia Y."/>
            <person name="Wang C."/>
        </authorList>
    </citation>
    <scope>NUCLEOTIDE SEQUENCE [LARGE SCALE GENOMIC DNA]</scope>
    <source>
        <strain evidence="4 5">CQMa 102</strain>
    </source>
</reference>
<evidence type="ECO:0000313" key="4">
    <source>
        <dbReference type="EMBL" id="EFY86711.1"/>
    </source>
</evidence>
<dbReference type="SMART" id="SM00066">
    <property type="entry name" value="GAL4"/>
    <property type="match status" value="1"/>
</dbReference>
<dbReference type="Pfam" id="PF00172">
    <property type="entry name" value="Zn_clus"/>
    <property type="match status" value="1"/>
</dbReference>
<dbReference type="Proteomes" id="UP000002499">
    <property type="component" value="Unassembled WGS sequence"/>
</dbReference>
<protein>
    <submittedName>
        <fullName evidence="4">Pathway-specific regulatory protein</fullName>
    </submittedName>
</protein>
<dbReference type="EMBL" id="GL698540">
    <property type="protein sequence ID" value="EFY86711.1"/>
    <property type="molecule type" value="Genomic_DNA"/>
</dbReference>
<gene>
    <name evidence="4" type="ORF">MAC_07212</name>
</gene>
<dbReference type="HOGENOM" id="CLU_600036_0_0_1"/>
<dbReference type="OrthoDB" id="426882at2759"/>
<feature type="domain" description="Zn(2)-C6 fungal-type" evidence="3">
    <location>
        <begin position="41"/>
        <end position="71"/>
    </location>
</feature>
<dbReference type="KEGG" id="maw:19251523"/>
<dbReference type="CDD" id="cd00067">
    <property type="entry name" value="GAL4"/>
    <property type="match status" value="1"/>
</dbReference>
<dbReference type="InParanoid" id="E9EBG4"/>
<dbReference type="eggNOG" id="ENOG502SJUN">
    <property type="taxonomic scope" value="Eukaryota"/>
</dbReference>
<dbReference type="InterPro" id="IPR001138">
    <property type="entry name" value="Zn2Cys6_DnaBD"/>
</dbReference>
<feature type="compositionally biased region" description="Polar residues" evidence="2">
    <location>
        <begin position="19"/>
        <end position="29"/>
    </location>
</feature>
<keyword evidence="1" id="KW-0539">Nucleus</keyword>
<name>E9EBG4_METAQ</name>
<dbReference type="PANTHER" id="PTHR47256:SF1">
    <property type="entry name" value="ZN(II)2CYS6 TRANSCRIPTION FACTOR (EUROFUNG)"/>
    <property type="match status" value="1"/>
</dbReference>
<dbReference type="PROSITE" id="PS50048">
    <property type="entry name" value="ZN2_CY6_FUNGAL_2"/>
    <property type="match status" value="1"/>
</dbReference>
<evidence type="ECO:0000256" key="1">
    <source>
        <dbReference type="ARBA" id="ARBA00023242"/>
    </source>
</evidence>
<dbReference type="AlphaFoldDB" id="E9EBG4"/>
<proteinExistence type="predicted"/>